<evidence type="ECO:0000313" key="6">
    <source>
        <dbReference type="EMBL" id="KAK9016271.1"/>
    </source>
</evidence>
<dbReference type="SUPFAM" id="SSF75689">
    <property type="entry name" value="Zinc-binding domain of translation initiation factor 2 beta"/>
    <property type="match status" value="1"/>
</dbReference>
<dbReference type="PANTHER" id="PTHR23001">
    <property type="entry name" value="EUKARYOTIC TRANSLATION INITIATION FACTOR"/>
    <property type="match status" value="1"/>
</dbReference>
<keyword evidence="2" id="KW-0396">Initiation factor</keyword>
<proteinExistence type="inferred from homology"/>
<protein>
    <recommendedName>
        <fullName evidence="5">Translation initiation factor IF2/IF5 domain-containing protein</fullName>
    </recommendedName>
</protein>
<dbReference type="EMBL" id="JBBPBN010000020">
    <property type="protein sequence ID" value="KAK9016271.1"/>
    <property type="molecule type" value="Genomic_DNA"/>
</dbReference>
<dbReference type="Pfam" id="PF09713">
    <property type="entry name" value="A_thal_3526"/>
    <property type="match status" value="1"/>
</dbReference>
<dbReference type="InterPro" id="IPR002735">
    <property type="entry name" value="Transl_init_fac_IF2/IF5_dom"/>
</dbReference>
<keyword evidence="7" id="KW-1185">Reference proteome</keyword>
<reference evidence="6 7" key="1">
    <citation type="journal article" date="2024" name="G3 (Bethesda)">
        <title>Genome assembly of Hibiscus sabdariffa L. provides insights into metabolisms of medicinal natural products.</title>
        <authorList>
            <person name="Kim T."/>
        </authorList>
    </citation>
    <scope>NUCLEOTIDE SEQUENCE [LARGE SCALE GENOMIC DNA]</scope>
    <source>
        <strain evidence="6">TK-2024</strain>
        <tissue evidence="6">Old leaves</tissue>
    </source>
</reference>
<feature type="compositionally biased region" description="Acidic residues" evidence="4">
    <location>
        <begin position="420"/>
        <end position="431"/>
    </location>
</feature>
<evidence type="ECO:0000256" key="1">
    <source>
        <dbReference type="ARBA" id="ARBA00010397"/>
    </source>
</evidence>
<keyword evidence="3" id="KW-0648">Protein biosynthesis</keyword>
<dbReference type="NCBIfam" id="TIGR01589">
    <property type="entry name" value="A_thal_3526"/>
    <property type="match status" value="1"/>
</dbReference>
<evidence type="ECO:0000259" key="5">
    <source>
        <dbReference type="SMART" id="SM00653"/>
    </source>
</evidence>
<evidence type="ECO:0000256" key="4">
    <source>
        <dbReference type="SAM" id="MobiDB-lite"/>
    </source>
</evidence>
<dbReference type="InterPro" id="IPR016190">
    <property type="entry name" value="Transl_init_fac_IF2/IF5_Zn-bd"/>
</dbReference>
<organism evidence="6 7">
    <name type="scientific">Hibiscus sabdariffa</name>
    <name type="common">roselle</name>
    <dbReference type="NCBI Taxonomy" id="183260"/>
    <lineage>
        <taxon>Eukaryota</taxon>
        <taxon>Viridiplantae</taxon>
        <taxon>Streptophyta</taxon>
        <taxon>Embryophyta</taxon>
        <taxon>Tracheophyta</taxon>
        <taxon>Spermatophyta</taxon>
        <taxon>Magnoliopsida</taxon>
        <taxon>eudicotyledons</taxon>
        <taxon>Gunneridae</taxon>
        <taxon>Pentapetalae</taxon>
        <taxon>rosids</taxon>
        <taxon>malvids</taxon>
        <taxon>Malvales</taxon>
        <taxon>Malvaceae</taxon>
        <taxon>Malvoideae</taxon>
        <taxon>Hibiscus</taxon>
    </lineage>
</organism>
<sequence>MSTGPGRRVSRQDIQLVQNLIERCLQLYMTQKEVVETLLAQAKIEPGFTELVWQKLEEENREFFQAYYLRLMVKQQIMEFNKLLEQQVRLMDQIHSTGVSSISNSNGPQMPLMAQNSSCYAPENTGPALKQEDMHHPMGSSLPNVFTNGSSSLHAGIHAPIDLPTHPSRIDAQPGMLSTQNSNMGLMQGMNGKMIKPEAGYSASSAYMFGAESNVLEARPTIGDTSFSTVESSTQPLNEPLLDADISSFGFLGQIPRNFSLSDLTADFSQSSDILESYPRSPFLATDNETFLDSREREHQGDNRSPTALKVQLAPYAREGFLGIILLSFFQTRADSLPDQHFFCSLISAIMADDEVKDEIPELTSFDPTKKKKKKKVVIQDTADDSVDKLAEKTESLSVSEGLDFSNMKKKKKKQVETSTFDEEGGDAGDDLDGHIDGDEEGEGIPLRQRYPWEESDRDYLYEELLGRVFNILKENNPELAGDRRRTVMRPPQVLREGTKKTVFVNFMDLCKTMHRQPDHVMAFLLAELGTSGSLDGQQRLVVKGRFAPKNFEGILRRYINEYVICLGCKSPDTILSKENRLFFLRCEKCGSGRSVAPIKAGFVARVGRRNAGT</sequence>
<dbReference type="InterPro" id="IPR006476">
    <property type="entry name" value="CHP01589_pln"/>
</dbReference>
<feature type="domain" description="Translation initiation factor IF2/IF5" evidence="5">
    <location>
        <begin position="484"/>
        <end position="593"/>
    </location>
</feature>
<dbReference type="InterPro" id="IPR045196">
    <property type="entry name" value="IF2/IF5"/>
</dbReference>
<dbReference type="PANTHER" id="PTHR23001:SF3">
    <property type="entry name" value="EUKARYOTIC TRANSLATION INITIATION FACTOR 2 SUBUNIT 2"/>
    <property type="match status" value="1"/>
</dbReference>
<feature type="region of interest" description="Disordered" evidence="4">
    <location>
        <begin position="414"/>
        <end position="450"/>
    </location>
</feature>
<dbReference type="SUPFAM" id="SSF100966">
    <property type="entry name" value="Translation initiation factor 2 beta, aIF2beta, N-terminal domain"/>
    <property type="match status" value="1"/>
</dbReference>
<gene>
    <name evidence="6" type="ORF">V6N11_078774</name>
</gene>
<comment type="similarity">
    <text evidence="1">Belongs to the eIF-2-beta/eIF-5 family.</text>
</comment>
<dbReference type="Proteomes" id="UP001396334">
    <property type="component" value="Unassembled WGS sequence"/>
</dbReference>
<accession>A0ABR2RTD5</accession>
<comment type="caution">
    <text evidence="6">The sequence shown here is derived from an EMBL/GenBank/DDBJ whole genome shotgun (WGS) entry which is preliminary data.</text>
</comment>
<evidence type="ECO:0000256" key="2">
    <source>
        <dbReference type="ARBA" id="ARBA00022540"/>
    </source>
</evidence>
<dbReference type="Pfam" id="PF01873">
    <property type="entry name" value="eIF-5_eIF-2B"/>
    <property type="match status" value="1"/>
</dbReference>
<name>A0ABR2RTD5_9ROSI</name>
<dbReference type="InterPro" id="IPR016189">
    <property type="entry name" value="Transl_init_fac_IF2/IF5_N"/>
</dbReference>
<evidence type="ECO:0000313" key="7">
    <source>
        <dbReference type="Proteomes" id="UP001396334"/>
    </source>
</evidence>
<dbReference type="SMART" id="SM00653">
    <property type="entry name" value="eIF2B_5"/>
    <property type="match status" value="1"/>
</dbReference>
<evidence type="ECO:0000256" key="3">
    <source>
        <dbReference type="ARBA" id="ARBA00022917"/>
    </source>
</evidence>
<dbReference type="Gene3D" id="3.30.30.170">
    <property type="match status" value="1"/>
</dbReference>